<dbReference type="Gene3D" id="2.20.110.10">
    <property type="entry name" value="Histone H3 K4-specific methyltransferase SET7/9 N-terminal domain"/>
    <property type="match status" value="1"/>
</dbReference>
<keyword evidence="2" id="KW-0677">Repeat</keyword>
<dbReference type="InterPro" id="IPR036770">
    <property type="entry name" value="Ankyrin_rpt-contain_sf"/>
</dbReference>
<dbReference type="Gene3D" id="1.25.40.20">
    <property type="entry name" value="Ankyrin repeat-containing domain"/>
    <property type="match status" value="2"/>
</dbReference>
<feature type="repeat" description="ANK" evidence="5">
    <location>
        <begin position="790"/>
        <end position="818"/>
    </location>
</feature>
<feature type="region of interest" description="Disordered" evidence="7">
    <location>
        <begin position="1"/>
        <end position="21"/>
    </location>
</feature>
<dbReference type="InterPro" id="IPR003409">
    <property type="entry name" value="MORN"/>
</dbReference>
<dbReference type="SUPFAM" id="SSF48403">
    <property type="entry name" value="Ankyrin repeat"/>
    <property type="match status" value="2"/>
</dbReference>
<keyword evidence="4" id="KW-0862">Zinc</keyword>
<dbReference type="SMART" id="SM00698">
    <property type="entry name" value="MORN"/>
    <property type="match status" value="2"/>
</dbReference>
<name>A0ABU7CB88_9TELE</name>
<dbReference type="PROSITE" id="PS50865">
    <property type="entry name" value="ZF_MYND_2"/>
    <property type="match status" value="1"/>
</dbReference>
<accession>A0ABU7CB88</accession>
<organism evidence="9 10">
    <name type="scientific">Ataeniobius toweri</name>
    <dbReference type="NCBI Taxonomy" id="208326"/>
    <lineage>
        <taxon>Eukaryota</taxon>
        <taxon>Metazoa</taxon>
        <taxon>Chordata</taxon>
        <taxon>Craniata</taxon>
        <taxon>Vertebrata</taxon>
        <taxon>Euteleostomi</taxon>
        <taxon>Actinopterygii</taxon>
        <taxon>Neopterygii</taxon>
        <taxon>Teleostei</taxon>
        <taxon>Neoteleostei</taxon>
        <taxon>Acanthomorphata</taxon>
        <taxon>Ovalentaria</taxon>
        <taxon>Atherinomorphae</taxon>
        <taxon>Cyprinodontiformes</taxon>
        <taxon>Goodeidae</taxon>
        <taxon>Ataeniobius</taxon>
    </lineage>
</organism>
<dbReference type="SUPFAM" id="SSF144232">
    <property type="entry name" value="HIT/MYND zinc finger-like"/>
    <property type="match status" value="1"/>
</dbReference>
<evidence type="ECO:0000256" key="2">
    <source>
        <dbReference type="ARBA" id="ARBA00022737"/>
    </source>
</evidence>
<dbReference type="PANTHER" id="PTHR15897">
    <property type="entry name" value="ANKYRIN REPEAT AND MYND DOMAIN PROTEIN 1"/>
    <property type="match status" value="1"/>
</dbReference>
<protein>
    <recommendedName>
        <fullName evidence="8">MYND-type domain-containing protein</fullName>
    </recommendedName>
</protein>
<dbReference type="Gene3D" id="6.10.140.2220">
    <property type="match status" value="1"/>
</dbReference>
<evidence type="ECO:0000256" key="4">
    <source>
        <dbReference type="ARBA" id="ARBA00022833"/>
    </source>
</evidence>
<evidence type="ECO:0000256" key="7">
    <source>
        <dbReference type="SAM" id="MobiDB-lite"/>
    </source>
</evidence>
<dbReference type="SMART" id="SM00248">
    <property type="entry name" value="ANK"/>
    <property type="match status" value="6"/>
</dbReference>
<evidence type="ECO:0000256" key="5">
    <source>
        <dbReference type="PROSITE-ProRule" id="PRU00023"/>
    </source>
</evidence>
<dbReference type="Pfam" id="PF01753">
    <property type="entry name" value="zf-MYND"/>
    <property type="match status" value="1"/>
</dbReference>
<dbReference type="SUPFAM" id="SSF82185">
    <property type="entry name" value="Histone H3 K4-specific methyltransferase SET7/9 N-terminal domain"/>
    <property type="match status" value="1"/>
</dbReference>
<dbReference type="PROSITE" id="PS01360">
    <property type="entry name" value="ZF_MYND_1"/>
    <property type="match status" value="1"/>
</dbReference>
<evidence type="ECO:0000313" key="10">
    <source>
        <dbReference type="Proteomes" id="UP001345963"/>
    </source>
</evidence>
<evidence type="ECO:0000256" key="6">
    <source>
        <dbReference type="PROSITE-ProRule" id="PRU00134"/>
    </source>
</evidence>
<keyword evidence="10" id="KW-1185">Reference proteome</keyword>
<dbReference type="InterPro" id="IPR002893">
    <property type="entry name" value="Znf_MYND"/>
</dbReference>
<keyword evidence="5" id="KW-0040">ANK repeat</keyword>
<dbReference type="PANTHER" id="PTHR15897:SF2">
    <property type="entry name" value="ANKYRIN REPEAT AND MYND DOMAIN-CONTAINING PROTEIN 1"/>
    <property type="match status" value="1"/>
</dbReference>
<keyword evidence="3 6" id="KW-0863">Zinc-finger</keyword>
<dbReference type="EMBL" id="JAHUTI010088599">
    <property type="protein sequence ID" value="MED6260048.1"/>
    <property type="molecule type" value="Genomic_DNA"/>
</dbReference>
<gene>
    <name evidence="9" type="ORF">ATANTOWER_031257</name>
</gene>
<evidence type="ECO:0000259" key="8">
    <source>
        <dbReference type="PROSITE" id="PS50865"/>
    </source>
</evidence>
<sequence>MQSSCNGAAAPAGVRSGSGGGRVAVVGEEGRQGFGVQEWPDGSKYEGEFLDGFKHGKGRYSWRNGECYEGFFYKDFKHGDGVYCWPTGHKFTGKFYLNRKEGYGHLSFPGGAIFQGLYYIDQRFGPGVVTYPDGRQDVGFWLGHRLLKLCSSVEEGFSLHSFPEYATFMQSSVTEASLIQVDIDRDLLSDEDFILPPGIESYSTDGDHLPLPSARRREFDRLFYGELWEPNAPSHQGYEREPLSTLPLQVRMQAHIHRHRLQAENIGWDVAAVLSLNRDSFGPKGHLEVSSERIIQCSFRGELQAVSQILQTGLVYPDVADSQGQTALIAATVTSPNLNFPPSTIRMQSYPFCSSPNHFALYFCIFTFQVNCHDEVIHLLLDVGADIDKLNSEGMSALAVCHVLYYPFQSLHRTLIEPRSKTPVLMSPPCESRRQISQADFTSRTAVLNTETQITDTNMMDQSKFSQLSEQDSEEPSMHFSHDHSEKINGDSEHLLEEERTETGKEEGYEDTEKAGDQQSVREDLESEDEVNIDVQDLKKREVPEKSGVECSIQVLDGHISLGSVQWKGKNNHPTQNQTFDSACSARSYNIVVTEEMLQLSAEALSRTGKPQQRDSQETVRNMAAMKIEHRARLNTLKLLLDRGADPNISRVPMPVLFLAIMAGDTEVVRKLLLCGAHTDIPLPIEKKGFYPLHIAAALPGPEGPEITELLLHAVTDPDARACDQDEIYEPDLNLMNDKEWLDTSKNLHLKEGGRTALHIACQREYDYLNACKVVALLLSHRASTDLLWSGHSPLSLAIASGNDLAVEELLRGGADPDLPLGCRVGSALCALANFNYHLGGNRIKLLDKLAKAGANILMPVTVGEVVGTAVDFAHYSFHQDLRIADTPFHALNLREREIFQARRQLLGVMSDLLRQTAVQTEMRNVERERHLSLTTSEDNRLASPNGKSVTEKTLRQPEFKFCYHCGRSAFVKLVACGRCLKVFFCSKACKLKAWKERHKEECLQVSASADIIQKSTMFKTQRVDRPLTVMKSKPAQQSLSITVKSLRVPKPFPMEEKVLVSQVNLKENYSYN</sequence>
<feature type="compositionally biased region" description="Basic and acidic residues" evidence="7">
    <location>
        <begin position="476"/>
        <end position="524"/>
    </location>
</feature>
<feature type="region of interest" description="Disordered" evidence="7">
    <location>
        <begin position="452"/>
        <end position="530"/>
    </location>
</feature>
<feature type="domain" description="MYND-type" evidence="8">
    <location>
        <begin position="963"/>
        <end position="1003"/>
    </location>
</feature>
<comment type="caution">
    <text evidence="9">The sequence shown here is derived from an EMBL/GenBank/DDBJ whole genome shotgun (WGS) entry which is preliminary data.</text>
</comment>
<dbReference type="Pfam" id="PF12796">
    <property type="entry name" value="Ank_2"/>
    <property type="match status" value="2"/>
</dbReference>
<feature type="compositionally biased region" description="Polar residues" evidence="7">
    <location>
        <begin position="452"/>
        <end position="470"/>
    </location>
</feature>
<dbReference type="Pfam" id="PF02493">
    <property type="entry name" value="MORN"/>
    <property type="match status" value="5"/>
</dbReference>
<reference evidence="9 10" key="1">
    <citation type="submission" date="2021-07" db="EMBL/GenBank/DDBJ databases">
        <authorList>
            <person name="Palmer J.M."/>
        </authorList>
    </citation>
    <scope>NUCLEOTIDE SEQUENCE [LARGE SCALE GENOMIC DNA]</scope>
    <source>
        <strain evidence="9 10">AT_MEX2019</strain>
        <tissue evidence="9">Muscle</tissue>
    </source>
</reference>
<proteinExistence type="predicted"/>
<dbReference type="PROSITE" id="PS50088">
    <property type="entry name" value="ANK_REPEAT"/>
    <property type="match status" value="1"/>
</dbReference>
<evidence type="ECO:0000256" key="1">
    <source>
        <dbReference type="ARBA" id="ARBA00022723"/>
    </source>
</evidence>
<dbReference type="InterPro" id="IPR002110">
    <property type="entry name" value="Ankyrin_rpt"/>
</dbReference>
<dbReference type="Proteomes" id="UP001345963">
    <property type="component" value="Unassembled WGS sequence"/>
</dbReference>
<evidence type="ECO:0000313" key="9">
    <source>
        <dbReference type="EMBL" id="MED6260048.1"/>
    </source>
</evidence>
<evidence type="ECO:0000256" key="3">
    <source>
        <dbReference type="ARBA" id="ARBA00022771"/>
    </source>
</evidence>
<dbReference type="InterPro" id="IPR053064">
    <property type="entry name" value="Ankyrin-MYND_domain-protein"/>
</dbReference>
<keyword evidence="1" id="KW-0479">Metal-binding</keyword>
<dbReference type="PROSITE" id="PS50297">
    <property type="entry name" value="ANK_REP_REGION"/>
    <property type="match status" value="1"/>
</dbReference>